<keyword evidence="3" id="KW-1185">Reference proteome</keyword>
<keyword evidence="1" id="KW-1133">Transmembrane helix</keyword>
<protein>
    <submittedName>
        <fullName evidence="2">Uncharacterized protein</fullName>
    </submittedName>
</protein>
<dbReference type="EMBL" id="CP002525">
    <property type="protein sequence ID" value="ADX98062.1"/>
    <property type="molecule type" value="Genomic_DNA"/>
</dbReference>
<dbReference type="KEGG" id="mss:MSU_0528"/>
<dbReference type="Proteomes" id="UP000007484">
    <property type="component" value="Chromosome"/>
</dbReference>
<dbReference type="HOGENOM" id="CLU_2538977_0_0_14"/>
<name>F0QRE2_MYCSL</name>
<proteinExistence type="predicted"/>
<keyword evidence="1" id="KW-0472">Membrane</keyword>
<reference evidence="2 3" key="1">
    <citation type="journal article" date="2011" name="J. Bacteriol.">
        <title>Complete genome sequences of two hemotropic Mycoplasmas, Mycoplasma haemofelis strain Ohio2 and Mycoplasma suis strain Illinois.</title>
        <authorList>
            <person name="Messick J.B."/>
            <person name="Santos A.P."/>
            <person name="Guimaraes A.M."/>
        </authorList>
    </citation>
    <scope>NUCLEOTIDE SEQUENCE [LARGE SCALE GENOMIC DNA]</scope>
    <source>
        <strain evidence="2 3">Illinois</strain>
    </source>
</reference>
<sequence length="83" mass="8785">MKFLNLFSFKGFPLLTVTLAPILGGLYFYDSSTQQSGTEFQIKDLGGFTTRVNLFLKGFDGTNGVAQAASVGAGGGHSATNTW</sequence>
<evidence type="ECO:0000313" key="2">
    <source>
        <dbReference type="EMBL" id="ADX98062.1"/>
    </source>
</evidence>
<gene>
    <name evidence="2" type="ordered locus">MSU_0528</name>
</gene>
<organism evidence="2 3">
    <name type="scientific">Mycoplasma suis (strain Illinois)</name>
    <dbReference type="NCBI Taxonomy" id="768700"/>
    <lineage>
        <taxon>Bacteria</taxon>
        <taxon>Bacillati</taxon>
        <taxon>Mycoplasmatota</taxon>
        <taxon>Mollicutes</taxon>
        <taxon>Mycoplasmataceae</taxon>
        <taxon>Mycoplasma</taxon>
    </lineage>
</organism>
<dbReference type="STRING" id="768700.MSU_0528"/>
<feature type="transmembrane region" description="Helical" evidence="1">
    <location>
        <begin position="12"/>
        <end position="29"/>
    </location>
</feature>
<keyword evidence="1" id="KW-0812">Transmembrane</keyword>
<evidence type="ECO:0000256" key="1">
    <source>
        <dbReference type="SAM" id="Phobius"/>
    </source>
</evidence>
<evidence type="ECO:0000313" key="3">
    <source>
        <dbReference type="Proteomes" id="UP000007484"/>
    </source>
</evidence>
<accession>F0QRE2</accession>
<dbReference type="AlphaFoldDB" id="F0QRE2"/>